<reference evidence="1" key="1">
    <citation type="journal article" date="2023" name="DNA Res.">
        <title>Chromosome-level genome assembly of Phrynocephalus forsythii using third-generation DNA sequencing and Hi-C analysis.</title>
        <authorList>
            <person name="Qi Y."/>
            <person name="Zhao W."/>
            <person name="Zhao Y."/>
            <person name="Niu C."/>
            <person name="Cao S."/>
            <person name="Zhang Y."/>
        </authorList>
    </citation>
    <scope>NUCLEOTIDE SEQUENCE</scope>
    <source>
        <tissue evidence="1">Muscle</tissue>
    </source>
</reference>
<protein>
    <submittedName>
        <fullName evidence="1">Uncharacterized protein</fullName>
    </submittedName>
</protein>
<name>A0A9Q0XRR5_9SAUR</name>
<comment type="caution">
    <text evidence="1">The sequence shown here is derived from an EMBL/GenBank/DDBJ whole genome shotgun (WGS) entry which is preliminary data.</text>
</comment>
<keyword evidence="2" id="KW-1185">Reference proteome</keyword>
<evidence type="ECO:0000313" key="2">
    <source>
        <dbReference type="Proteomes" id="UP001142489"/>
    </source>
</evidence>
<dbReference type="EMBL" id="JAPFRF010000008">
    <property type="protein sequence ID" value="KAJ7324632.1"/>
    <property type="molecule type" value="Genomic_DNA"/>
</dbReference>
<sequence>MSSSERDPPSPTFVSPLKQDVHMTGDYATLHECTNPENVDFATGIAETYFSTEYWKSNLSSGSIHLKEEHERENNESVCCMAPKMLEDDTTLLKEDRKTIPANLLSQKAQDIRIKSPISVHSAVTSVSLANISSACCTHDFHSTPAIQDSDISNLINEVSLTNASDMGGSVSALIEDVDVPRDQSDLTVVSNSLGISKQLINTKSVPPPCVLPYDQNKMFDYESSCRPTIESAICSTPEITMLLSPEKTECSVSPSSHNKSMNNLAYTRQAIEDTSTLSSSIPPATVLKANPKRKCRTNWESLSENNSGFSDTSDVEHTVFVPFTCTNSTGSSLVEVGGEFQDLLITAYEYKREDMSQLASPLKLKLDQDTLYYKAVCEDQNNVNLHNTMRAENIKFRSDKEQYLSIPRTPKH</sequence>
<evidence type="ECO:0000313" key="1">
    <source>
        <dbReference type="EMBL" id="KAJ7324632.1"/>
    </source>
</evidence>
<gene>
    <name evidence="1" type="ORF">JRQ81_017652</name>
</gene>
<proteinExistence type="predicted"/>
<dbReference type="AlphaFoldDB" id="A0A9Q0XRR5"/>
<dbReference type="Proteomes" id="UP001142489">
    <property type="component" value="Unassembled WGS sequence"/>
</dbReference>
<accession>A0A9Q0XRR5</accession>
<organism evidence="1 2">
    <name type="scientific">Phrynocephalus forsythii</name>
    <dbReference type="NCBI Taxonomy" id="171643"/>
    <lineage>
        <taxon>Eukaryota</taxon>
        <taxon>Metazoa</taxon>
        <taxon>Chordata</taxon>
        <taxon>Craniata</taxon>
        <taxon>Vertebrata</taxon>
        <taxon>Euteleostomi</taxon>
        <taxon>Lepidosauria</taxon>
        <taxon>Squamata</taxon>
        <taxon>Bifurcata</taxon>
        <taxon>Unidentata</taxon>
        <taxon>Episquamata</taxon>
        <taxon>Toxicofera</taxon>
        <taxon>Iguania</taxon>
        <taxon>Acrodonta</taxon>
        <taxon>Agamidae</taxon>
        <taxon>Agaminae</taxon>
        <taxon>Phrynocephalus</taxon>
    </lineage>
</organism>